<dbReference type="Proteomes" id="UP000320475">
    <property type="component" value="Unassembled WGS sequence"/>
</dbReference>
<dbReference type="GO" id="GO:0008270">
    <property type="term" value="F:zinc ion binding"/>
    <property type="evidence" value="ECO:0007669"/>
    <property type="project" value="TreeGrafter"/>
</dbReference>
<proteinExistence type="inferred from homology"/>
<comment type="similarity">
    <text evidence="1">Belongs to the UPF0587 family.</text>
</comment>
<evidence type="ECO:0000256" key="3">
    <source>
        <dbReference type="ARBA" id="ARBA00022833"/>
    </source>
</evidence>
<dbReference type="InterPro" id="IPR008584">
    <property type="entry name" value="CXXC_Zn-binding_euk"/>
</dbReference>
<evidence type="ECO:0008006" key="6">
    <source>
        <dbReference type="Google" id="ProtNLM"/>
    </source>
</evidence>
<evidence type="ECO:0000313" key="4">
    <source>
        <dbReference type="EMBL" id="TPX46617.1"/>
    </source>
</evidence>
<dbReference type="AlphaFoldDB" id="A0A507D5R1"/>
<name>A0A507D5R1_9FUNG</name>
<comment type="caution">
    <text evidence="4">The sequence shown here is derived from an EMBL/GenBank/DDBJ whole genome shotgun (WGS) entry which is preliminary data.</text>
</comment>
<gene>
    <name evidence="4" type="ORF">SeLEV6574_g03129</name>
</gene>
<evidence type="ECO:0000256" key="2">
    <source>
        <dbReference type="ARBA" id="ARBA00022723"/>
    </source>
</evidence>
<dbReference type="Pfam" id="PF05907">
    <property type="entry name" value="CXXC_Zn-b_euk"/>
    <property type="match status" value="1"/>
</dbReference>
<evidence type="ECO:0000313" key="5">
    <source>
        <dbReference type="Proteomes" id="UP000320475"/>
    </source>
</evidence>
<sequence>MLLDLRSGGGEMPKFSLALKADLENLREVRPLSDSQWHIKFKCLKCREDASDSYTTMRASEVVPIPNSRGECHLVMKCTFCKAEANASIDAASITSYTSSGAFQSIVRVESRGVEPFDWKCEEPMTATSTSDQEFLDASLDGEFCDYDERGKVPVSIMNVEFRVDKI</sequence>
<keyword evidence="3" id="KW-0862">Zinc</keyword>
<protein>
    <recommendedName>
        <fullName evidence="6">DUF866 domain-containing protein</fullName>
    </recommendedName>
</protein>
<dbReference type="EMBL" id="QEAM01000099">
    <property type="protein sequence ID" value="TPX46617.1"/>
    <property type="molecule type" value="Genomic_DNA"/>
</dbReference>
<dbReference type="OrthoDB" id="10248838at2759"/>
<dbReference type="VEuPathDB" id="FungiDB:SeMB42_g02958"/>
<dbReference type="PANTHER" id="PTHR12857:SF0">
    <property type="entry name" value="CXXC MOTIF CONTAINING ZINC BINDING PROTEIN"/>
    <property type="match status" value="1"/>
</dbReference>
<keyword evidence="2" id="KW-0479">Metal-binding</keyword>
<evidence type="ECO:0000256" key="1">
    <source>
        <dbReference type="ARBA" id="ARBA00007818"/>
    </source>
</evidence>
<accession>A0A507D5R1</accession>
<reference evidence="4 5" key="1">
    <citation type="journal article" date="2019" name="Sci. Rep.">
        <title>Comparative genomics of chytrid fungi reveal insights into the obligate biotrophic and pathogenic lifestyle of Synchytrium endobioticum.</title>
        <authorList>
            <person name="van de Vossenberg B.T.L.H."/>
            <person name="Warris S."/>
            <person name="Nguyen H.D.T."/>
            <person name="van Gent-Pelzer M.P.E."/>
            <person name="Joly D.L."/>
            <person name="van de Geest H.C."/>
            <person name="Bonants P.J.M."/>
            <person name="Smith D.S."/>
            <person name="Levesque C.A."/>
            <person name="van der Lee T.A.J."/>
        </authorList>
    </citation>
    <scope>NUCLEOTIDE SEQUENCE [LARGE SCALE GENOMIC DNA]</scope>
    <source>
        <strain evidence="4 5">LEV6574</strain>
    </source>
</reference>
<dbReference type="SUPFAM" id="SSF141678">
    <property type="entry name" value="MAL13P1.257-like"/>
    <property type="match status" value="1"/>
</dbReference>
<organism evidence="4 5">
    <name type="scientific">Synchytrium endobioticum</name>
    <dbReference type="NCBI Taxonomy" id="286115"/>
    <lineage>
        <taxon>Eukaryota</taxon>
        <taxon>Fungi</taxon>
        <taxon>Fungi incertae sedis</taxon>
        <taxon>Chytridiomycota</taxon>
        <taxon>Chytridiomycota incertae sedis</taxon>
        <taxon>Chytridiomycetes</taxon>
        <taxon>Synchytriales</taxon>
        <taxon>Synchytriaceae</taxon>
        <taxon>Synchytrium</taxon>
    </lineage>
</organism>
<dbReference type="PANTHER" id="PTHR12857">
    <property type="entry name" value="CXXC MOTIF CONTAINING ZINC BINDING PROTEIN"/>
    <property type="match status" value="1"/>
</dbReference>